<reference evidence="2 3" key="1">
    <citation type="submission" date="2024-05" db="EMBL/GenBank/DDBJ databases">
        <title>Culex pipiens pipiens assembly and annotation.</title>
        <authorList>
            <person name="Alout H."/>
            <person name="Durand T."/>
        </authorList>
    </citation>
    <scope>NUCLEOTIDE SEQUENCE [LARGE SCALE GENOMIC DNA]</scope>
    <source>
        <strain evidence="2">HA-2024</strain>
        <tissue evidence="2">Whole body</tissue>
    </source>
</reference>
<organism evidence="2 3">
    <name type="scientific">Culex pipiens pipiens</name>
    <name type="common">Northern house mosquito</name>
    <dbReference type="NCBI Taxonomy" id="38569"/>
    <lineage>
        <taxon>Eukaryota</taxon>
        <taxon>Metazoa</taxon>
        <taxon>Ecdysozoa</taxon>
        <taxon>Arthropoda</taxon>
        <taxon>Hexapoda</taxon>
        <taxon>Insecta</taxon>
        <taxon>Pterygota</taxon>
        <taxon>Neoptera</taxon>
        <taxon>Endopterygota</taxon>
        <taxon>Diptera</taxon>
        <taxon>Nematocera</taxon>
        <taxon>Culicoidea</taxon>
        <taxon>Culicidae</taxon>
        <taxon>Culicinae</taxon>
        <taxon>Culicini</taxon>
        <taxon>Culex</taxon>
        <taxon>Culex</taxon>
    </lineage>
</organism>
<dbReference type="Proteomes" id="UP001562425">
    <property type="component" value="Unassembled WGS sequence"/>
</dbReference>
<feature type="region of interest" description="Disordered" evidence="1">
    <location>
        <begin position="1"/>
        <end position="22"/>
    </location>
</feature>
<gene>
    <name evidence="2" type="ORF">pipiens_000446</name>
</gene>
<dbReference type="EMBL" id="JBEHCU010008917">
    <property type="protein sequence ID" value="KAL1380874.1"/>
    <property type="molecule type" value="Genomic_DNA"/>
</dbReference>
<keyword evidence="3" id="KW-1185">Reference proteome</keyword>
<feature type="compositionally biased region" description="Polar residues" evidence="1">
    <location>
        <begin position="1"/>
        <end position="19"/>
    </location>
</feature>
<evidence type="ECO:0000313" key="3">
    <source>
        <dbReference type="Proteomes" id="UP001562425"/>
    </source>
</evidence>
<proteinExistence type="predicted"/>
<comment type="caution">
    <text evidence="2">The sequence shown here is derived from an EMBL/GenBank/DDBJ whole genome shotgun (WGS) entry which is preliminary data.</text>
</comment>
<evidence type="ECO:0000256" key="1">
    <source>
        <dbReference type="SAM" id="MobiDB-lite"/>
    </source>
</evidence>
<feature type="non-terminal residue" evidence="2">
    <location>
        <position position="30"/>
    </location>
</feature>
<sequence>GNRRSVSLASGQEDQTRNTGFAGRLIVSIR</sequence>
<evidence type="ECO:0000313" key="2">
    <source>
        <dbReference type="EMBL" id="KAL1380874.1"/>
    </source>
</evidence>
<dbReference type="AlphaFoldDB" id="A0ABD1CZ69"/>
<protein>
    <submittedName>
        <fullName evidence="2">Uncharacterized protein</fullName>
    </submittedName>
</protein>
<accession>A0ABD1CZ69</accession>
<feature type="non-terminal residue" evidence="2">
    <location>
        <position position="1"/>
    </location>
</feature>
<name>A0ABD1CZ69_CULPP</name>